<evidence type="ECO:0000313" key="1">
    <source>
        <dbReference type="EMBL" id="APG14000.1"/>
    </source>
</evidence>
<dbReference type="AlphaFoldDB" id="A0A1L3FL57"/>
<dbReference type="EMBL" id="CP017637">
    <property type="protein sequence ID" value="APG14000.1"/>
    <property type="molecule type" value="Genomic_DNA"/>
</dbReference>
<accession>A0A1L3FL57</accession>
<reference evidence="1 2" key="1">
    <citation type="submission" date="2016-11" db="EMBL/GenBank/DDBJ databases">
        <title>Complete Genome Sequence of Bradyrhizobium sp. strain J5, an isolated from soybean nodule in Hokkaido.</title>
        <authorList>
            <person name="Kanehara K."/>
        </authorList>
    </citation>
    <scope>NUCLEOTIDE SEQUENCE [LARGE SCALE GENOMIC DNA]</scope>
    <source>
        <strain evidence="1 2">J5</strain>
    </source>
</reference>
<dbReference type="NCBIfam" id="TIGR04267">
    <property type="entry name" value="mod_HExxH"/>
    <property type="match status" value="1"/>
</dbReference>
<evidence type="ECO:0000313" key="2">
    <source>
        <dbReference type="Proteomes" id="UP000181962"/>
    </source>
</evidence>
<proteinExistence type="predicted"/>
<protein>
    <submittedName>
        <fullName evidence="1">HEXXH motif domain-containing protein</fullName>
    </submittedName>
</protein>
<dbReference type="InterPro" id="IPR026337">
    <property type="entry name" value="AKG_HExxH"/>
</dbReference>
<dbReference type="OrthoDB" id="8202621at2"/>
<sequence>MDATSIDWERTARPQADGYDTAVALDLIDTEPTPWRPLPPQRPPVNGAPAIADGRVALRTEDPLLPAPRFVPDAQAVPALEQALHYVRRWPLAAKQWPDIVHTIQCYHDTEQPTEGPGRLGSASHSVDARFGVIGLTVNCPLATAQAIVHEMAHHKLRAFGVANENAIRIISNPQDELYPSPIVVDRPRPMTAVLHAQYSFIHVTQLDVHMLEQEDDPQVRSDIRALLARNASRMEQGFETLRQHARADAAGRAFLGAFFAWCSDVLASSRKMLASERV</sequence>
<dbReference type="Proteomes" id="UP000181962">
    <property type="component" value="Chromosome"/>
</dbReference>
<gene>
    <name evidence="1" type="ORF">BKD09_37175</name>
</gene>
<dbReference type="RefSeq" id="WP_071915988.1">
    <property type="nucleotide sequence ID" value="NZ_CP017637.1"/>
</dbReference>
<organism evidence="1 2">
    <name type="scientific">Bradyrhizobium japonicum</name>
    <dbReference type="NCBI Taxonomy" id="375"/>
    <lineage>
        <taxon>Bacteria</taxon>
        <taxon>Pseudomonadati</taxon>
        <taxon>Pseudomonadota</taxon>
        <taxon>Alphaproteobacteria</taxon>
        <taxon>Hyphomicrobiales</taxon>
        <taxon>Nitrobacteraceae</taxon>
        <taxon>Bradyrhizobium</taxon>
    </lineage>
</organism>
<name>A0A1L3FL57_BRAJP</name>